<dbReference type="AlphaFoldDB" id="A0A6A6ZH79"/>
<keyword evidence="4 5" id="KW-0472">Membrane</keyword>
<gene>
    <name evidence="7" type="ORF">CC86DRAFT_428771</name>
</gene>
<dbReference type="GO" id="GO:0008610">
    <property type="term" value="P:lipid biosynthetic process"/>
    <property type="evidence" value="ECO:0007669"/>
    <property type="project" value="InterPro"/>
</dbReference>
<name>A0A6A6ZH79_9PLEO</name>
<evidence type="ECO:0000259" key="6">
    <source>
        <dbReference type="Pfam" id="PF04116"/>
    </source>
</evidence>
<dbReference type="GO" id="GO:0005506">
    <property type="term" value="F:iron ion binding"/>
    <property type="evidence" value="ECO:0007669"/>
    <property type="project" value="InterPro"/>
</dbReference>
<dbReference type="GO" id="GO:0016491">
    <property type="term" value="F:oxidoreductase activity"/>
    <property type="evidence" value="ECO:0007669"/>
    <property type="project" value="InterPro"/>
</dbReference>
<organism evidence="7 8">
    <name type="scientific">Ophiobolus disseminans</name>
    <dbReference type="NCBI Taxonomy" id="1469910"/>
    <lineage>
        <taxon>Eukaryota</taxon>
        <taxon>Fungi</taxon>
        <taxon>Dikarya</taxon>
        <taxon>Ascomycota</taxon>
        <taxon>Pezizomycotina</taxon>
        <taxon>Dothideomycetes</taxon>
        <taxon>Pleosporomycetidae</taxon>
        <taxon>Pleosporales</taxon>
        <taxon>Pleosporineae</taxon>
        <taxon>Phaeosphaeriaceae</taxon>
        <taxon>Ophiobolus</taxon>
    </lineage>
</organism>
<comment type="subcellular location">
    <subcellularLocation>
        <location evidence="1">Membrane</location>
    </subcellularLocation>
</comment>
<dbReference type="InterPro" id="IPR006694">
    <property type="entry name" value="Fatty_acid_hydroxylase"/>
</dbReference>
<protein>
    <recommendedName>
        <fullName evidence="6">Fatty acid hydroxylase domain-containing protein</fullName>
    </recommendedName>
</protein>
<evidence type="ECO:0000313" key="7">
    <source>
        <dbReference type="EMBL" id="KAF2820228.1"/>
    </source>
</evidence>
<proteinExistence type="predicted"/>
<dbReference type="GO" id="GO:0016020">
    <property type="term" value="C:membrane"/>
    <property type="evidence" value="ECO:0007669"/>
    <property type="project" value="UniProtKB-SubCell"/>
</dbReference>
<evidence type="ECO:0000256" key="2">
    <source>
        <dbReference type="ARBA" id="ARBA00022692"/>
    </source>
</evidence>
<dbReference type="EMBL" id="MU006241">
    <property type="protein sequence ID" value="KAF2820228.1"/>
    <property type="molecule type" value="Genomic_DNA"/>
</dbReference>
<keyword evidence="8" id="KW-1185">Reference proteome</keyword>
<evidence type="ECO:0000256" key="1">
    <source>
        <dbReference type="ARBA" id="ARBA00004370"/>
    </source>
</evidence>
<feature type="transmembrane region" description="Helical" evidence="5">
    <location>
        <begin position="79"/>
        <end position="98"/>
    </location>
</feature>
<feature type="domain" description="Fatty acid hydroxylase" evidence="6">
    <location>
        <begin position="199"/>
        <end position="333"/>
    </location>
</feature>
<evidence type="ECO:0000256" key="5">
    <source>
        <dbReference type="SAM" id="Phobius"/>
    </source>
</evidence>
<dbReference type="OrthoDB" id="408954at2759"/>
<sequence>MANLTSILPLLPSYDLQVAPSILSFVSDKTLSLLAVPVSYIILSLFWEFIDSHTFWDAYKIHPSEEVLSRNRVSKWETLRGVFVYHAVSLAAAVALTWNDDCVSWQGKEAFDVAVWAQRLRRAQAAIPFFLEIVGVDSVSWAGDSGSMVAGLLRGGLYPTLTETKFTSDGPLLHTQFAQWELDLARTIYYVVVPVIQFYVALFIADTWFYFMHRLFHTNKFLYKHFHAIHHRLYVVYAFGAVYAHPIEGLVVDFTAFTLGITIAQLTVRQAILFNVLTVWKAMSDHCGYVLPWDPFVYLTANTSKYHDVHHQMWGLKNNFAVFFGFWDRVMGTERLVPPPMAEKQMKKQL</sequence>
<accession>A0A6A6ZH79</accession>
<evidence type="ECO:0000256" key="4">
    <source>
        <dbReference type="ARBA" id="ARBA00023136"/>
    </source>
</evidence>
<dbReference type="Pfam" id="PF04116">
    <property type="entry name" value="FA_hydroxylase"/>
    <property type="match status" value="1"/>
</dbReference>
<keyword evidence="3 5" id="KW-1133">Transmembrane helix</keyword>
<evidence type="ECO:0000256" key="3">
    <source>
        <dbReference type="ARBA" id="ARBA00022989"/>
    </source>
</evidence>
<reference evidence="7" key="1">
    <citation type="journal article" date="2020" name="Stud. Mycol.">
        <title>101 Dothideomycetes genomes: a test case for predicting lifestyles and emergence of pathogens.</title>
        <authorList>
            <person name="Haridas S."/>
            <person name="Albert R."/>
            <person name="Binder M."/>
            <person name="Bloem J."/>
            <person name="Labutti K."/>
            <person name="Salamov A."/>
            <person name="Andreopoulos B."/>
            <person name="Baker S."/>
            <person name="Barry K."/>
            <person name="Bills G."/>
            <person name="Bluhm B."/>
            <person name="Cannon C."/>
            <person name="Castanera R."/>
            <person name="Culley D."/>
            <person name="Daum C."/>
            <person name="Ezra D."/>
            <person name="Gonzalez J."/>
            <person name="Henrissat B."/>
            <person name="Kuo A."/>
            <person name="Liang C."/>
            <person name="Lipzen A."/>
            <person name="Lutzoni F."/>
            <person name="Magnuson J."/>
            <person name="Mondo S."/>
            <person name="Nolan M."/>
            <person name="Ohm R."/>
            <person name="Pangilinan J."/>
            <person name="Park H.-J."/>
            <person name="Ramirez L."/>
            <person name="Alfaro M."/>
            <person name="Sun H."/>
            <person name="Tritt A."/>
            <person name="Yoshinaga Y."/>
            <person name="Zwiers L.-H."/>
            <person name="Turgeon B."/>
            <person name="Goodwin S."/>
            <person name="Spatafora J."/>
            <person name="Crous P."/>
            <person name="Grigoriev I."/>
        </authorList>
    </citation>
    <scope>NUCLEOTIDE SEQUENCE</scope>
    <source>
        <strain evidence="7">CBS 113818</strain>
    </source>
</reference>
<dbReference type="PANTHER" id="PTHR11863">
    <property type="entry name" value="STEROL DESATURASE"/>
    <property type="match status" value="1"/>
</dbReference>
<dbReference type="Proteomes" id="UP000799424">
    <property type="component" value="Unassembled WGS sequence"/>
</dbReference>
<evidence type="ECO:0000313" key="8">
    <source>
        <dbReference type="Proteomes" id="UP000799424"/>
    </source>
</evidence>
<feature type="transmembrane region" description="Helical" evidence="5">
    <location>
        <begin position="188"/>
        <end position="211"/>
    </location>
</feature>
<keyword evidence="2 5" id="KW-0812">Transmembrane</keyword>
<feature type="transmembrane region" description="Helical" evidence="5">
    <location>
        <begin position="31"/>
        <end position="50"/>
    </location>
</feature>
<dbReference type="InterPro" id="IPR050307">
    <property type="entry name" value="Sterol_Desaturase_Related"/>
</dbReference>